<dbReference type="Gene3D" id="1.10.30.50">
    <property type="match status" value="1"/>
</dbReference>
<dbReference type="Proteomes" id="UP000427825">
    <property type="component" value="Unassembled WGS sequence"/>
</dbReference>
<evidence type="ECO:0000313" key="1">
    <source>
        <dbReference type="EMBL" id="KAA5473132.1"/>
    </source>
</evidence>
<reference evidence="1 2" key="1">
    <citation type="journal article" date="2019" name="Nat. Med.">
        <title>A library of human gut bacterial isolates paired with longitudinal multiomics data enables mechanistic microbiome research.</title>
        <authorList>
            <person name="Poyet M."/>
            <person name="Groussin M."/>
            <person name="Gibbons S.M."/>
            <person name="Avila-Pacheco J."/>
            <person name="Jiang X."/>
            <person name="Kearney S.M."/>
            <person name="Perrotta A.R."/>
            <person name="Berdy B."/>
            <person name="Zhao S."/>
            <person name="Lieberman T.D."/>
            <person name="Swanson P.K."/>
            <person name="Smith M."/>
            <person name="Roesemann S."/>
            <person name="Alexander J.E."/>
            <person name="Rich S.A."/>
            <person name="Livny J."/>
            <person name="Vlamakis H."/>
            <person name="Clish C."/>
            <person name="Bullock K."/>
            <person name="Deik A."/>
            <person name="Scott J."/>
            <person name="Pierce K.A."/>
            <person name="Xavier R.J."/>
            <person name="Alm E.J."/>
        </authorList>
    </citation>
    <scope>NUCLEOTIDE SEQUENCE [LARGE SCALE GENOMIC DNA]</scope>
    <source>
        <strain evidence="1 2">BIOML-A25</strain>
    </source>
</reference>
<dbReference type="AlphaFoldDB" id="A0A6H9Q8R6"/>
<dbReference type="EMBL" id="VVYJ01000012">
    <property type="protein sequence ID" value="KAA5473132.1"/>
    <property type="molecule type" value="Genomic_DNA"/>
</dbReference>
<dbReference type="RefSeq" id="WP_130057138.1">
    <property type="nucleotide sequence ID" value="NZ_RCXH01000013.1"/>
</dbReference>
<evidence type="ECO:0008006" key="3">
    <source>
        <dbReference type="Google" id="ProtNLM"/>
    </source>
</evidence>
<name>A0A6H9Q8R6_9BACE</name>
<protein>
    <recommendedName>
        <fullName evidence="3">HNH endonuclease</fullName>
    </recommendedName>
</protein>
<proteinExistence type="predicted"/>
<comment type="caution">
    <text evidence="1">The sequence shown here is derived from an EMBL/GenBank/DDBJ whole genome shotgun (WGS) entry which is preliminary data.</text>
</comment>
<gene>
    <name evidence="1" type="ORF">F2Y39_18135</name>
</gene>
<organism evidence="1 2">
    <name type="scientific">Bacteroides caccae</name>
    <dbReference type="NCBI Taxonomy" id="47678"/>
    <lineage>
        <taxon>Bacteria</taxon>
        <taxon>Pseudomonadati</taxon>
        <taxon>Bacteroidota</taxon>
        <taxon>Bacteroidia</taxon>
        <taxon>Bacteroidales</taxon>
        <taxon>Bacteroidaceae</taxon>
        <taxon>Bacteroides</taxon>
    </lineage>
</organism>
<evidence type="ECO:0000313" key="2">
    <source>
        <dbReference type="Proteomes" id="UP000427825"/>
    </source>
</evidence>
<accession>A0A6H9Q8R6</accession>
<sequence>MWKLKAPSSELITWYKNTMLDGLYSRIKKIDNGVPVLEQHIQDILIPKKNDGSDDKSILEHLLLYKPQESHELCNNLMGQIIPNYDENEFPLYLEAKNKGNNRNANQKTLFKKYSITLKKLLDVFDYDGQLSKNKPRSYKLSMEQGHNTCTYCNRQYVITVNGKNDKERIARPQLDHWFSKELYPLLSLNIYNLIPCCSICNSSIKGNTIFSLDTHIHPYHDLTSEEPVFQFNYKLEQDMTYSVICVNTTDIKEQNMLKAFEIEKLYAYHGELEVKDILLFFKKNPSSYLSHLLNDTLKKYGYTEHDVYRMFFGTELDSTENLNRPFSKLKRDILTQLGVLENGHIKL</sequence>